<dbReference type="OrthoDB" id="10550744at2759"/>
<feature type="region of interest" description="Disordered" evidence="1">
    <location>
        <begin position="541"/>
        <end position="563"/>
    </location>
</feature>
<feature type="region of interest" description="Disordered" evidence="1">
    <location>
        <begin position="332"/>
        <end position="402"/>
    </location>
</feature>
<name>A0A0C9TTC5_PAXIN</name>
<feature type="region of interest" description="Disordered" evidence="1">
    <location>
        <begin position="187"/>
        <end position="208"/>
    </location>
</feature>
<proteinExistence type="predicted"/>
<accession>A0A0C9TTC5</accession>
<feature type="compositionally biased region" description="Basic and acidic residues" evidence="1">
    <location>
        <begin position="10"/>
        <end position="20"/>
    </location>
</feature>
<dbReference type="EMBL" id="KN819387">
    <property type="protein sequence ID" value="KIJ11097.1"/>
    <property type="molecule type" value="Genomic_DNA"/>
</dbReference>
<reference evidence="3" key="2">
    <citation type="submission" date="2015-01" db="EMBL/GenBank/DDBJ databases">
        <title>Evolutionary Origins and Diversification of the Mycorrhizal Mutualists.</title>
        <authorList>
            <consortium name="DOE Joint Genome Institute"/>
            <consortium name="Mycorrhizal Genomics Consortium"/>
            <person name="Kohler A."/>
            <person name="Kuo A."/>
            <person name="Nagy L.G."/>
            <person name="Floudas D."/>
            <person name="Copeland A."/>
            <person name="Barry K.W."/>
            <person name="Cichocki N."/>
            <person name="Veneault-Fourrey C."/>
            <person name="LaButti K."/>
            <person name="Lindquist E.A."/>
            <person name="Lipzen A."/>
            <person name="Lundell T."/>
            <person name="Morin E."/>
            <person name="Murat C."/>
            <person name="Riley R."/>
            <person name="Ohm R."/>
            <person name="Sun H."/>
            <person name="Tunlid A."/>
            <person name="Henrissat B."/>
            <person name="Grigoriev I.V."/>
            <person name="Hibbett D.S."/>
            <person name="Martin F."/>
        </authorList>
    </citation>
    <scope>NUCLEOTIDE SEQUENCE [LARGE SCALE GENOMIC DNA]</scope>
    <source>
        <strain evidence="3">ATCC 200175</strain>
    </source>
</reference>
<reference evidence="2 3" key="1">
    <citation type="submission" date="2014-06" db="EMBL/GenBank/DDBJ databases">
        <authorList>
            <consortium name="DOE Joint Genome Institute"/>
            <person name="Kuo A."/>
            <person name="Kohler A."/>
            <person name="Nagy L.G."/>
            <person name="Floudas D."/>
            <person name="Copeland A."/>
            <person name="Barry K.W."/>
            <person name="Cichocki N."/>
            <person name="Veneault-Fourrey C."/>
            <person name="LaButti K."/>
            <person name="Lindquist E.A."/>
            <person name="Lipzen A."/>
            <person name="Lundell T."/>
            <person name="Morin E."/>
            <person name="Murat C."/>
            <person name="Sun H."/>
            <person name="Tunlid A."/>
            <person name="Henrissat B."/>
            <person name="Grigoriev I.V."/>
            <person name="Hibbett D.S."/>
            <person name="Martin F."/>
            <person name="Nordberg H.P."/>
            <person name="Cantor M.N."/>
            <person name="Hua S.X."/>
        </authorList>
    </citation>
    <scope>NUCLEOTIDE SEQUENCE [LARGE SCALE GENOMIC DNA]</scope>
    <source>
        <strain evidence="2 3">ATCC 200175</strain>
    </source>
</reference>
<evidence type="ECO:0000313" key="2">
    <source>
        <dbReference type="EMBL" id="KIJ11097.1"/>
    </source>
</evidence>
<gene>
    <name evidence="2" type="ORF">PAXINDRAFT_15998</name>
</gene>
<sequence>MASAQYQRLPTRDHDEHRAAPLDPRFNPLPLPVWKRVALITFIIFLFWLSFTLRQSKNVEPNGVHASRYSKESKSTSGWSSDRVQDEWAPLSLPTSPHAVPQIVVSPLTTFIDLPEVHPNGKKPQDRMQTVTKAKRQTHTMPLVPSARTSLQTKEQVTSHVQHVSSREVKTQLESVGDKFGRTTSKSAQFTVSTEETHSSNEPVMRKTSSRLGYSDCNEETLGSDDRDRFGSFHRQGVALQTSVGIERQSSESDEETTLEWSEAEGREVDVHIAIDLAPLGSNPQIEETASQQLIAVSRTSLSHQIVVPDSIPPASHTEPMRVVLGPIAKKTSSSTSMIDEGTHLSQGTDSGQSQPRMDTLARPTERLRNTNLPPSNATPPHDDKEISSQELSEHESQHPSPVVVLDQTVAESELRVGYAYVEHQADIASHKSMGAVPLSEVSPSFFLKPASPGGSQESQVDLRASGSIAGSSTVYHGSDAYEMGWRHARGRELSTAVDLSSAETISRTLNWGRLPSLPTMLLLAPLLAFRNCSQEVSRLSGLSSESNSDSDSESETHYATESFQLRASSEASCAGTTLSSNNRYSVEFRDNGNSSTIAR</sequence>
<feature type="region of interest" description="Disordered" evidence="1">
    <location>
        <begin position="1"/>
        <end position="22"/>
    </location>
</feature>
<feature type="region of interest" description="Disordered" evidence="1">
    <location>
        <begin position="62"/>
        <end position="81"/>
    </location>
</feature>
<evidence type="ECO:0000313" key="3">
    <source>
        <dbReference type="Proteomes" id="UP000053647"/>
    </source>
</evidence>
<evidence type="ECO:0000256" key="1">
    <source>
        <dbReference type="SAM" id="MobiDB-lite"/>
    </source>
</evidence>
<protein>
    <submittedName>
        <fullName evidence="2">Uncharacterized protein</fullName>
    </submittedName>
</protein>
<dbReference type="Proteomes" id="UP000053647">
    <property type="component" value="Unassembled WGS sequence"/>
</dbReference>
<dbReference type="AlphaFoldDB" id="A0A0C9TTC5"/>
<dbReference type="HOGENOM" id="CLU_454995_0_0_1"/>
<feature type="compositionally biased region" description="Basic and acidic residues" evidence="1">
    <location>
        <begin position="381"/>
        <end position="398"/>
    </location>
</feature>
<organism evidence="2 3">
    <name type="scientific">Paxillus involutus ATCC 200175</name>
    <dbReference type="NCBI Taxonomy" id="664439"/>
    <lineage>
        <taxon>Eukaryota</taxon>
        <taxon>Fungi</taxon>
        <taxon>Dikarya</taxon>
        <taxon>Basidiomycota</taxon>
        <taxon>Agaricomycotina</taxon>
        <taxon>Agaricomycetes</taxon>
        <taxon>Agaricomycetidae</taxon>
        <taxon>Boletales</taxon>
        <taxon>Paxilineae</taxon>
        <taxon>Paxillaceae</taxon>
        <taxon>Paxillus</taxon>
    </lineage>
</organism>
<keyword evidence="3" id="KW-1185">Reference proteome</keyword>
<feature type="compositionally biased region" description="Polar residues" evidence="1">
    <location>
        <begin position="332"/>
        <end position="357"/>
    </location>
</feature>